<keyword evidence="2" id="KW-1185">Reference proteome</keyword>
<organism evidence="1 2">
    <name type="scientific">Noviherbaspirillum galbum</name>
    <dbReference type="NCBI Taxonomy" id="2709383"/>
    <lineage>
        <taxon>Bacteria</taxon>
        <taxon>Pseudomonadati</taxon>
        <taxon>Pseudomonadota</taxon>
        <taxon>Betaproteobacteria</taxon>
        <taxon>Burkholderiales</taxon>
        <taxon>Oxalobacteraceae</taxon>
        <taxon>Noviherbaspirillum</taxon>
    </lineage>
</organism>
<name>A0A6B3SJ21_9BURK</name>
<dbReference type="InterPro" id="IPR021312">
    <property type="entry name" value="DUF2889"/>
</dbReference>
<protein>
    <submittedName>
        <fullName evidence="1">DUF2889 domain-containing protein</fullName>
    </submittedName>
</protein>
<dbReference type="EMBL" id="JAAIVB010000014">
    <property type="protein sequence ID" value="NEX60690.1"/>
    <property type="molecule type" value="Genomic_DNA"/>
</dbReference>
<evidence type="ECO:0000313" key="1">
    <source>
        <dbReference type="EMBL" id="NEX60690.1"/>
    </source>
</evidence>
<dbReference type="AlphaFoldDB" id="A0A6B3SJ21"/>
<accession>A0A6B3SJ21</accession>
<dbReference type="RefSeq" id="WP_163961188.1">
    <property type="nucleotide sequence ID" value="NZ_JAAIVB010000014.1"/>
</dbReference>
<evidence type="ECO:0000313" key="2">
    <source>
        <dbReference type="Proteomes" id="UP000482155"/>
    </source>
</evidence>
<comment type="caution">
    <text evidence="1">The sequence shown here is derived from an EMBL/GenBank/DDBJ whole genome shotgun (WGS) entry which is preliminary data.</text>
</comment>
<reference evidence="1 2" key="1">
    <citation type="submission" date="2020-02" db="EMBL/GenBank/DDBJ databases">
        <authorList>
            <person name="Kim M.K."/>
        </authorList>
    </citation>
    <scope>NUCLEOTIDE SEQUENCE [LARGE SCALE GENOMIC DNA]</scope>
    <source>
        <strain evidence="1 2">17J57-3</strain>
    </source>
</reference>
<dbReference type="Pfam" id="PF11136">
    <property type="entry name" value="DUF2889"/>
    <property type="match status" value="1"/>
</dbReference>
<gene>
    <name evidence="1" type="ORF">G3574_06340</name>
</gene>
<proteinExistence type="predicted"/>
<sequence>MPLPTPTSRRALKHTRAIQIEAYARDDGLWDIDAHITDIKTRDSKLASGIRPAGHPMHDLWLRITIDRELNIVAAGAVSDAVPYPGYCDTIGPDYAKLVGLNLYKGFRDGVKQRLAGTQGCTHLTELAMVLPTAAIQAFAGEVIDTRDGASGGAQATKPFQLDRCHALRTDGEAVAKYYPRWAIQPAAETEST</sequence>
<dbReference type="Proteomes" id="UP000482155">
    <property type="component" value="Unassembled WGS sequence"/>
</dbReference>